<dbReference type="FunFam" id="1.20.1260.60:FF:000002">
    <property type="entry name" value="Vacuolar protein sorting-associated protein IST1"/>
    <property type="match status" value="1"/>
</dbReference>
<dbReference type="PANTHER" id="PTHR12161">
    <property type="entry name" value="IST1 FAMILY MEMBER"/>
    <property type="match status" value="1"/>
</dbReference>
<name>A0A7E6EJ38_9MOLL</name>
<protein>
    <recommendedName>
        <fullName evidence="2">IST1 homolog</fullName>
    </recommendedName>
    <alternativeName>
        <fullName evidence="3">Charged multivesicular body protein 8</fullName>
    </alternativeName>
</protein>
<organism evidence="6 7">
    <name type="scientific">Octopus sinensis</name>
    <name type="common">East Asian common octopus</name>
    <dbReference type="NCBI Taxonomy" id="2607531"/>
    <lineage>
        <taxon>Eukaryota</taxon>
        <taxon>Metazoa</taxon>
        <taxon>Spiralia</taxon>
        <taxon>Lophotrochozoa</taxon>
        <taxon>Mollusca</taxon>
        <taxon>Cephalopoda</taxon>
        <taxon>Coleoidea</taxon>
        <taxon>Octopodiformes</taxon>
        <taxon>Octopoda</taxon>
        <taxon>Incirrata</taxon>
        <taxon>Octopodidae</taxon>
        <taxon>Octopus</taxon>
    </lineage>
</organism>
<evidence type="ECO:0000256" key="2">
    <source>
        <dbReference type="ARBA" id="ARBA00014513"/>
    </source>
</evidence>
<dbReference type="Pfam" id="PF03398">
    <property type="entry name" value="Ist1"/>
    <property type="match status" value="1"/>
</dbReference>
<accession>A0A7E6EJ38</accession>
<reference evidence="7" key="1">
    <citation type="submission" date="2025-08" db="UniProtKB">
        <authorList>
            <consortium name="RefSeq"/>
        </authorList>
    </citation>
    <scope>IDENTIFICATION</scope>
</reference>
<evidence type="ECO:0000256" key="5">
    <source>
        <dbReference type="ARBA" id="ARBA00046920"/>
    </source>
</evidence>
<sequence length="251" mass="28337">MRLESLTVSLQLSITRLKNLQIKKTELSTRSRLEIAELLKNGKTNRARIRVESILREDYLIESMEMTELYCDLILSRLGVLRESKTVPPPLEEAVASVIWAKNYLACDVPELNKIFSILTKKYGGEFVKICAANSVKNVNPVLVRNLTYRVPDKRVVESYLVEIAKAANIPYEPNPEIALSNISHPSIGFDILNTPFLTNSEQNFDDKADDIDNTGGAENRTECPGYGNTDSNADFDFDDLTKRFDALKKF</sequence>
<evidence type="ECO:0000256" key="1">
    <source>
        <dbReference type="ARBA" id="ARBA00005536"/>
    </source>
</evidence>
<dbReference type="InterPro" id="IPR042277">
    <property type="entry name" value="IST1-like"/>
</dbReference>
<dbReference type="KEGG" id="osn:115229069"/>
<dbReference type="GO" id="GO:0015031">
    <property type="term" value="P:protein transport"/>
    <property type="evidence" value="ECO:0007669"/>
    <property type="project" value="InterPro"/>
</dbReference>
<dbReference type="RefSeq" id="XP_036354985.1">
    <property type="nucleotide sequence ID" value="XM_036499092.1"/>
</dbReference>
<dbReference type="AlphaFoldDB" id="A0A7E6EJ38"/>
<evidence type="ECO:0000313" key="7">
    <source>
        <dbReference type="RefSeq" id="XP_036354985.1"/>
    </source>
</evidence>
<comment type="function">
    <text evidence="4">ESCRT-III-like protein involved in cytokinesis, nuclear envelope reassembly and endosomal tubulation. Is required for efficient abscission during cytokinesis. Involved in recruiting VPS4A and/or VPS4B to the midbody of dividing cells. During late anaphase, involved in nuclear envelope reassembly and mitotic spindle disassembly together with the ESCRT-III complex: IST1 acts by mediating the recruitment of SPAST to the nuclear membrane, leading to microtubule severing. Recruited to the reforming nuclear envelope (NE) during anaphase by LEMD2. Regulates early endosomal tubulation together with the ESCRT-III complex by mediating the recruitment of SPAST.</text>
</comment>
<keyword evidence="6" id="KW-1185">Reference proteome</keyword>
<evidence type="ECO:0000256" key="3">
    <source>
        <dbReference type="ARBA" id="ARBA00032374"/>
    </source>
</evidence>
<comment type="similarity">
    <text evidence="1">Belongs to the IST1 family.</text>
</comment>
<proteinExistence type="inferred from homology"/>
<gene>
    <name evidence="7" type="primary">LOC115229069</name>
</gene>
<dbReference type="Gene3D" id="1.20.1260.60">
    <property type="entry name" value="Vacuolar protein sorting-associated protein Ist1"/>
    <property type="match status" value="1"/>
</dbReference>
<dbReference type="Proteomes" id="UP000515154">
    <property type="component" value="Unplaced"/>
</dbReference>
<evidence type="ECO:0000256" key="4">
    <source>
        <dbReference type="ARBA" id="ARBA00046124"/>
    </source>
</evidence>
<evidence type="ECO:0000313" key="6">
    <source>
        <dbReference type="Proteomes" id="UP000515154"/>
    </source>
</evidence>
<dbReference type="PANTHER" id="PTHR12161:SF5">
    <property type="entry name" value="IST1 HOMOLOG"/>
    <property type="match status" value="1"/>
</dbReference>
<comment type="subunit">
    <text evidence="5">Interacts with CHMP1A, CHMP1B, VPS4A and VTA1. Interacts with SPAST, STAMBP, and USP8. May interact with VPS37B. May associate with the ESCRT-I complex. Interacts with MITD1, in competition with VSP4. Interacts with SPART (via MIT domain); leading to the recruitment of SPART to midbodies. Interacts with SPAST.</text>
</comment>
<dbReference type="InterPro" id="IPR005061">
    <property type="entry name" value="Ist1"/>
</dbReference>